<dbReference type="STRING" id="47428.A0A284QNY9"/>
<proteinExistence type="predicted"/>
<dbReference type="InterPro" id="IPR011009">
    <property type="entry name" value="Kinase-like_dom_sf"/>
</dbReference>
<dbReference type="AlphaFoldDB" id="A0A284QNY9"/>
<protein>
    <recommendedName>
        <fullName evidence="4">Protein kinase domain-containing protein</fullName>
    </recommendedName>
</protein>
<dbReference type="EMBL" id="FUEG01000001">
    <property type="protein sequence ID" value="SJK98176.1"/>
    <property type="molecule type" value="Genomic_DNA"/>
</dbReference>
<feature type="compositionally biased region" description="Polar residues" evidence="1">
    <location>
        <begin position="612"/>
        <end position="624"/>
    </location>
</feature>
<name>A0A284QNY9_ARMOS</name>
<evidence type="ECO:0000256" key="1">
    <source>
        <dbReference type="SAM" id="MobiDB-lite"/>
    </source>
</evidence>
<evidence type="ECO:0000313" key="2">
    <source>
        <dbReference type="EMBL" id="SJK98176.1"/>
    </source>
</evidence>
<feature type="region of interest" description="Disordered" evidence="1">
    <location>
        <begin position="657"/>
        <end position="688"/>
    </location>
</feature>
<reference evidence="3" key="1">
    <citation type="journal article" date="2017" name="Nat. Ecol. Evol.">
        <title>Genome expansion and lineage-specific genetic innovations in the forest pathogenic fungi Armillaria.</title>
        <authorList>
            <person name="Sipos G."/>
            <person name="Prasanna A.N."/>
            <person name="Walter M.C."/>
            <person name="O'Connor E."/>
            <person name="Balint B."/>
            <person name="Krizsan K."/>
            <person name="Kiss B."/>
            <person name="Hess J."/>
            <person name="Varga T."/>
            <person name="Slot J."/>
            <person name="Riley R."/>
            <person name="Boka B."/>
            <person name="Rigling D."/>
            <person name="Barry K."/>
            <person name="Lee J."/>
            <person name="Mihaltcheva S."/>
            <person name="LaButti K."/>
            <person name="Lipzen A."/>
            <person name="Waldron R."/>
            <person name="Moloney N.M."/>
            <person name="Sperisen C."/>
            <person name="Kredics L."/>
            <person name="Vagvoelgyi C."/>
            <person name="Patrignani A."/>
            <person name="Fitzpatrick D."/>
            <person name="Nagy I."/>
            <person name="Doyle S."/>
            <person name="Anderson J.B."/>
            <person name="Grigoriev I.V."/>
            <person name="Gueldener U."/>
            <person name="Muensterkoetter M."/>
            <person name="Nagy L.G."/>
        </authorList>
    </citation>
    <scope>NUCLEOTIDE SEQUENCE [LARGE SCALE GENOMIC DNA]</scope>
    <source>
        <strain evidence="3">C18/9</strain>
    </source>
</reference>
<gene>
    <name evidence="2" type="ORF">ARMOST_01437</name>
</gene>
<evidence type="ECO:0000313" key="3">
    <source>
        <dbReference type="Proteomes" id="UP000219338"/>
    </source>
</evidence>
<dbReference type="Proteomes" id="UP000219338">
    <property type="component" value="Unassembled WGS sequence"/>
</dbReference>
<sequence>MTAIYPANIQEFLTFIPERPRLDPTASTATKVTPFTTQNIPLAEDRPISWSLDSTIIPRLKEFLTSVVDNLNVGDVSCQSMEEILLRMSVLSLKAENTVSLYGEYINTAINPIVRTIANAAHLSGNTVVERSLDDNSTCSEKDQYNFTVIRATNEEGLAQFENIQVCAEKDEAFSVLLSEAEQLGQPSRLDMTRKQKGAAAMAIKLALQIISARVEYGFFFAGLIAIAAQLVRSTDPKQPGYILLLSPVFKLHNEALPYPDPDKPLIAGVQTEPFLAIVVAMLCSKLIPGHSVASPPFELFLPPPLEEKRYEKEANKDVRSDTGGQFETVPLLVTTNEMIMEQPYFRTSDVHRISLRTIPPSENTPNSSPLTGTYPLSLPRSLLQLCRRSPHIPSTKPVIVVLTSVIQSSEASTVWRGHAEGHEPPFIVKLISQSYSEMIWREFYMYEIFLKECPLAPKFYGMYQRPIGGWFGFCVEDVGDNLEELYGSDWSDVKRSMPKMQWRIFLHSVKELHSLGVLHGDLEPRNVAQTAGGFKFFDFGRSELHHCPFDASGGPKSPGLHASHPHQPRKPSNEAALPPPPPTMTTPPTIYGGSDDDDDDDQCSPRHEIQSEYSPRQPITSCSDIGVNRPRVRGPWPFKISNISKNSISVPICYRGTQTSKHQPPRRGPVGQQRRRRRWRGRGTVFL</sequence>
<evidence type="ECO:0008006" key="4">
    <source>
        <dbReference type="Google" id="ProtNLM"/>
    </source>
</evidence>
<dbReference type="OrthoDB" id="2687876at2759"/>
<dbReference type="Gene3D" id="1.10.510.10">
    <property type="entry name" value="Transferase(Phosphotransferase) domain 1"/>
    <property type="match status" value="1"/>
</dbReference>
<keyword evidence="3" id="KW-1185">Reference proteome</keyword>
<organism evidence="2 3">
    <name type="scientific">Armillaria ostoyae</name>
    <name type="common">Armillaria root rot fungus</name>
    <dbReference type="NCBI Taxonomy" id="47428"/>
    <lineage>
        <taxon>Eukaryota</taxon>
        <taxon>Fungi</taxon>
        <taxon>Dikarya</taxon>
        <taxon>Basidiomycota</taxon>
        <taxon>Agaricomycotina</taxon>
        <taxon>Agaricomycetes</taxon>
        <taxon>Agaricomycetidae</taxon>
        <taxon>Agaricales</taxon>
        <taxon>Marasmiineae</taxon>
        <taxon>Physalacriaceae</taxon>
        <taxon>Armillaria</taxon>
    </lineage>
</organism>
<feature type="region of interest" description="Disordered" evidence="1">
    <location>
        <begin position="549"/>
        <end position="627"/>
    </location>
</feature>
<accession>A0A284QNY9</accession>
<dbReference type="SUPFAM" id="SSF56112">
    <property type="entry name" value="Protein kinase-like (PK-like)"/>
    <property type="match status" value="1"/>
</dbReference>